<dbReference type="Proteomes" id="UP000789524">
    <property type="component" value="Unassembled WGS sequence"/>
</dbReference>
<evidence type="ECO:0000313" key="2">
    <source>
        <dbReference type="EMBL" id="CAG9561862.1"/>
    </source>
</evidence>
<sequence>MEPVLYKVHICLTGDPTSQDAQLYVTSPPKHPPTDAGSPWPKLSPRDSSIGETQPAESHINRARVDIHKRRLLPRSYAFAP</sequence>
<comment type="caution">
    <text evidence="2">The sequence shown here is derived from an EMBL/GenBank/DDBJ whole genome shotgun (WGS) entry which is preliminary data.</text>
</comment>
<feature type="region of interest" description="Disordered" evidence="1">
    <location>
        <begin position="27"/>
        <end position="60"/>
    </location>
</feature>
<accession>A0A8J2QFN5</accession>
<reference evidence="2" key="1">
    <citation type="submission" date="2021-09" db="EMBL/GenBank/DDBJ databases">
        <authorList>
            <person name="Martin H S."/>
        </authorList>
    </citation>
    <scope>NUCLEOTIDE SEQUENCE</scope>
</reference>
<protein>
    <submittedName>
        <fullName evidence="2">(African queen) hypothetical protein</fullName>
    </submittedName>
</protein>
<dbReference type="AlphaFoldDB" id="A0A8J2QFN5"/>
<evidence type="ECO:0000313" key="3">
    <source>
        <dbReference type="Proteomes" id="UP000789524"/>
    </source>
</evidence>
<name>A0A8J2QFN5_9NEOP</name>
<feature type="compositionally biased region" description="Polar residues" evidence="1">
    <location>
        <begin position="46"/>
        <end position="56"/>
    </location>
</feature>
<proteinExistence type="predicted"/>
<gene>
    <name evidence="2" type="ORF">DCHRY22_LOCUS3300</name>
</gene>
<organism evidence="2 3">
    <name type="scientific">Danaus chrysippus</name>
    <name type="common">African queen</name>
    <dbReference type="NCBI Taxonomy" id="151541"/>
    <lineage>
        <taxon>Eukaryota</taxon>
        <taxon>Metazoa</taxon>
        <taxon>Ecdysozoa</taxon>
        <taxon>Arthropoda</taxon>
        <taxon>Hexapoda</taxon>
        <taxon>Insecta</taxon>
        <taxon>Pterygota</taxon>
        <taxon>Neoptera</taxon>
        <taxon>Endopterygota</taxon>
        <taxon>Lepidoptera</taxon>
        <taxon>Glossata</taxon>
        <taxon>Ditrysia</taxon>
        <taxon>Papilionoidea</taxon>
        <taxon>Nymphalidae</taxon>
        <taxon>Danainae</taxon>
        <taxon>Danaini</taxon>
        <taxon>Danaina</taxon>
        <taxon>Danaus</taxon>
        <taxon>Anosia</taxon>
    </lineage>
</organism>
<dbReference type="EMBL" id="CAKASE010000047">
    <property type="protein sequence ID" value="CAG9561862.1"/>
    <property type="molecule type" value="Genomic_DNA"/>
</dbReference>
<keyword evidence="3" id="KW-1185">Reference proteome</keyword>
<evidence type="ECO:0000256" key="1">
    <source>
        <dbReference type="SAM" id="MobiDB-lite"/>
    </source>
</evidence>